<comment type="caution">
    <text evidence="1">The sequence shown here is derived from an EMBL/GenBank/DDBJ whole genome shotgun (WGS) entry which is preliminary data.</text>
</comment>
<proteinExistence type="predicted"/>
<evidence type="ECO:0000313" key="1">
    <source>
        <dbReference type="EMBL" id="KAH8024340.1"/>
    </source>
</evidence>
<reference evidence="1" key="2">
    <citation type="submission" date="2021-09" db="EMBL/GenBank/DDBJ databases">
        <authorList>
            <person name="Jia N."/>
            <person name="Wang J."/>
            <person name="Shi W."/>
            <person name="Du L."/>
            <person name="Sun Y."/>
            <person name="Zhan W."/>
            <person name="Jiang J."/>
            <person name="Wang Q."/>
            <person name="Zhang B."/>
            <person name="Ji P."/>
            <person name="Sakyi L.B."/>
            <person name="Cui X."/>
            <person name="Yuan T."/>
            <person name="Jiang B."/>
            <person name="Yang W."/>
            <person name="Lam T.T.-Y."/>
            <person name="Chang Q."/>
            <person name="Ding S."/>
            <person name="Wang X."/>
            <person name="Zhu J."/>
            <person name="Ruan X."/>
            <person name="Zhao L."/>
            <person name="Wei J."/>
            <person name="Que T."/>
            <person name="Du C."/>
            <person name="Cheng J."/>
            <person name="Dai P."/>
            <person name="Han X."/>
            <person name="Huang E."/>
            <person name="Gao Y."/>
            <person name="Liu J."/>
            <person name="Shao H."/>
            <person name="Ye R."/>
            <person name="Li L."/>
            <person name="Wei W."/>
            <person name="Wang X."/>
            <person name="Wang C."/>
            <person name="Huo Q."/>
            <person name="Li W."/>
            <person name="Guo W."/>
            <person name="Chen H."/>
            <person name="Chen S."/>
            <person name="Zhou L."/>
            <person name="Zhou L."/>
            <person name="Ni X."/>
            <person name="Tian J."/>
            <person name="Zhou Y."/>
            <person name="Sheng Y."/>
            <person name="Liu T."/>
            <person name="Pan Y."/>
            <person name="Xia L."/>
            <person name="Li J."/>
            <person name="Zhao F."/>
            <person name="Cao W."/>
        </authorList>
    </citation>
    <scope>NUCLEOTIDE SEQUENCE</scope>
    <source>
        <strain evidence="1">Rmic-2018</strain>
        <tissue evidence="1">Larvae</tissue>
    </source>
</reference>
<keyword evidence="2" id="KW-1185">Reference proteome</keyword>
<name>A0A9J6DQN0_RHIMP</name>
<dbReference type="AlphaFoldDB" id="A0A9J6DQN0"/>
<gene>
    <name evidence="1" type="ORF">HPB51_022459</name>
</gene>
<protein>
    <submittedName>
        <fullName evidence="1">Uncharacterized protein</fullName>
    </submittedName>
</protein>
<accession>A0A9J6DQN0</accession>
<dbReference type="Proteomes" id="UP000821866">
    <property type="component" value="Chromosome 6"/>
</dbReference>
<sequence>MVNAYTLRLFLVQMLNKAYLLACFAGEPCAAGESVVLPSLEMPRSVISPATDQAISQFPDSAPFNSRHDNETSVIEPPYQLFAHRPPARGTQLILMSPTTPKKSCIDRARTSGLGSNASMANAYTPRLFLVQLVLTPLTAVVGQRRVLRKRVAEEEPDRRLRFPDEQYV</sequence>
<dbReference type="EMBL" id="JABSTU010000008">
    <property type="protein sequence ID" value="KAH8024340.1"/>
    <property type="molecule type" value="Genomic_DNA"/>
</dbReference>
<organism evidence="1 2">
    <name type="scientific">Rhipicephalus microplus</name>
    <name type="common">Cattle tick</name>
    <name type="synonym">Boophilus microplus</name>
    <dbReference type="NCBI Taxonomy" id="6941"/>
    <lineage>
        <taxon>Eukaryota</taxon>
        <taxon>Metazoa</taxon>
        <taxon>Ecdysozoa</taxon>
        <taxon>Arthropoda</taxon>
        <taxon>Chelicerata</taxon>
        <taxon>Arachnida</taxon>
        <taxon>Acari</taxon>
        <taxon>Parasitiformes</taxon>
        <taxon>Ixodida</taxon>
        <taxon>Ixodoidea</taxon>
        <taxon>Ixodidae</taxon>
        <taxon>Rhipicephalinae</taxon>
        <taxon>Rhipicephalus</taxon>
        <taxon>Boophilus</taxon>
    </lineage>
</organism>
<reference evidence="1" key="1">
    <citation type="journal article" date="2020" name="Cell">
        <title>Large-Scale Comparative Analyses of Tick Genomes Elucidate Their Genetic Diversity and Vector Capacities.</title>
        <authorList>
            <consortium name="Tick Genome and Microbiome Consortium (TIGMIC)"/>
            <person name="Jia N."/>
            <person name="Wang J."/>
            <person name="Shi W."/>
            <person name="Du L."/>
            <person name="Sun Y."/>
            <person name="Zhan W."/>
            <person name="Jiang J.F."/>
            <person name="Wang Q."/>
            <person name="Zhang B."/>
            <person name="Ji P."/>
            <person name="Bell-Sakyi L."/>
            <person name="Cui X.M."/>
            <person name="Yuan T.T."/>
            <person name="Jiang B.G."/>
            <person name="Yang W.F."/>
            <person name="Lam T.T."/>
            <person name="Chang Q.C."/>
            <person name="Ding S.J."/>
            <person name="Wang X.J."/>
            <person name="Zhu J.G."/>
            <person name="Ruan X.D."/>
            <person name="Zhao L."/>
            <person name="Wei J.T."/>
            <person name="Ye R.Z."/>
            <person name="Que T.C."/>
            <person name="Du C.H."/>
            <person name="Zhou Y.H."/>
            <person name="Cheng J.X."/>
            <person name="Dai P.F."/>
            <person name="Guo W.B."/>
            <person name="Han X.H."/>
            <person name="Huang E.J."/>
            <person name="Li L.F."/>
            <person name="Wei W."/>
            <person name="Gao Y.C."/>
            <person name="Liu J.Z."/>
            <person name="Shao H.Z."/>
            <person name="Wang X."/>
            <person name="Wang C.C."/>
            <person name="Yang T.C."/>
            <person name="Huo Q.B."/>
            <person name="Li W."/>
            <person name="Chen H.Y."/>
            <person name="Chen S.E."/>
            <person name="Zhou L.G."/>
            <person name="Ni X.B."/>
            <person name="Tian J.H."/>
            <person name="Sheng Y."/>
            <person name="Liu T."/>
            <person name="Pan Y.S."/>
            <person name="Xia L.Y."/>
            <person name="Li J."/>
            <person name="Zhao F."/>
            <person name="Cao W.C."/>
        </authorList>
    </citation>
    <scope>NUCLEOTIDE SEQUENCE</scope>
    <source>
        <strain evidence="1">Rmic-2018</strain>
    </source>
</reference>
<evidence type="ECO:0000313" key="2">
    <source>
        <dbReference type="Proteomes" id="UP000821866"/>
    </source>
</evidence>